<organism evidence="4 5">
    <name type="scientific">Tenacibaculum geojense</name>
    <dbReference type="NCBI Taxonomy" id="915352"/>
    <lineage>
        <taxon>Bacteria</taxon>
        <taxon>Pseudomonadati</taxon>
        <taxon>Bacteroidota</taxon>
        <taxon>Flavobacteriia</taxon>
        <taxon>Flavobacteriales</taxon>
        <taxon>Flavobacteriaceae</taxon>
        <taxon>Tenacibaculum</taxon>
    </lineage>
</organism>
<dbReference type="Pfam" id="PF13505">
    <property type="entry name" value="OMP_b-brl"/>
    <property type="match status" value="1"/>
</dbReference>
<evidence type="ECO:0000256" key="1">
    <source>
        <dbReference type="ARBA" id="ARBA00022729"/>
    </source>
</evidence>
<keyword evidence="5" id="KW-1185">Reference proteome</keyword>
<protein>
    <submittedName>
        <fullName evidence="4">Outer membrane beta-barrel protein</fullName>
    </submittedName>
</protein>
<evidence type="ECO:0000256" key="2">
    <source>
        <dbReference type="SAM" id="SignalP"/>
    </source>
</evidence>
<evidence type="ECO:0000313" key="4">
    <source>
        <dbReference type="EMBL" id="MFD0991909.1"/>
    </source>
</evidence>
<dbReference type="Gene3D" id="2.40.160.20">
    <property type="match status" value="1"/>
</dbReference>
<accession>A0ABW3JNJ5</accession>
<feature type="signal peptide" evidence="2">
    <location>
        <begin position="1"/>
        <end position="19"/>
    </location>
</feature>
<dbReference type="SUPFAM" id="SSF56925">
    <property type="entry name" value="OMPA-like"/>
    <property type="match status" value="1"/>
</dbReference>
<dbReference type="InterPro" id="IPR027385">
    <property type="entry name" value="Beta-barrel_OMP"/>
</dbReference>
<evidence type="ECO:0000313" key="5">
    <source>
        <dbReference type="Proteomes" id="UP001597062"/>
    </source>
</evidence>
<feature type="chain" id="PRO_5045182381" evidence="2">
    <location>
        <begin position="20"/>
        <end position="262"/>
    </location>
</feature>
<reference evidence="5" key="1">
    <citation type="journal article" date="2019" name="Int. J. Syst. Evol. Microbiol.">
        <title>The Global Catalogue of Microorganisms (GCM) 10K type strain sequencing project: providing services to taxonomists for standard genome sequencing and annotation.</title>
        <authorList>
            <consortium name="The Broad Institute Genomics Platform"/>
            <consortium name="The Broad Institute Genome Sequencing Center for Infectious Disease"/>
            <person name="Wu L."/>
            <person name="Ma J."/>
        </authorList>
    </citation>
    <scope>NUCLEOTIDE SEQUENCE [LARGE SCALE GENOMIC DNA]</scope>
    <source>
        <strain evidence="5">CCUG 60527</strain>
    </source>
</reference>
<name>A0ABW3JNJ5_9FLAO</name>
<feature type="domain" description="Outer membrane protein beta-barrel" evidence="3">
    <location>
        <begin position="8"/>
        <end position="192"/>
    </location>
</feature>
<dbReference type="RefSeq" id="WP_386104660.1">
    <property type="nucleotide sequence ID" value="NZ_JBHTJR010000014.1"/>
</dbReference>
<keyword evidence="1 2" id="KW-0732">Signal</keyword>
<sequence length="262" mass="27805">MKKIILAGAFLLATVSVSAQDFYAAFSAGATGAASQKTLRTGGDLQGSYGDGYQAHLRMGYLFNKTFGVDLGVGYLYGNDQQIAEGGGLDVVGRARAFGISLAGVVNLSENVYVRAGLLSKLGGRTDIVGTLEQGGLKIDFERDNKGSFPLGFNAAFGVKFKVADKWQVFAEMEYQGINVDAEKSVLDTYTAYLGGQEISAEQLGAVLATLPLESQLQIGGLIADEVTYVDNPTLGQPETESIQAPYSSFGLNIGVIYSFDW</sequence>
<gene>
    <name evidence="4" type="ORF">ACFQ1U_01710</name>
</gene>
<proteinExistence type="predicted"/>
<comment type="caution">
    <text evidence="4">The sequence shown here is derived from an EMBL/GenBank/DDBJ whole genome shotgun (WGS) entry which is preliminary data.</text>
</comment>
<dbReference type="EMBL" id="JBHTJR010000014">
    <property type="protein sequence ID" value="MFD0991909.1"/>
    <property type="molecule type" value="Genomic_DNA"/>
</dbReference>
<dbReference type="InterPro" id="IPR011250">
    <property type="entry name" value="OMP/PagP_B-barrel"/>
</dbReference>
<evidence type="ECO:0000259" key="3">
    <source>
        <dbReference type="Pfam" id="PF13505"/>
    </source>
</evidence>
<dbReference type="Proteomes" id="UP001597062">
    <property type="component" value="Unassembled WGS sequence"/>
</dbReference>